<feature type="region of interest" description="Disordered" evidence="1">
    <location>
        <begin position="238"/>
        <end position="287"/>
    </location>
</feature>
<feature type="compositionally biased region" description="Polar residues" evidence="1">
    <location>
        <begin position="271"/>
        <end position="281"/>
    </location>
</feature>
<feature type="region of interest" description="Disordered" evidence="1">
    <location>
        <begin position="1"/>
        <end position="50"/>
    </location>
</feature>
<feature type="region of interest" description="Disordered" evidence="1">
    <location>
        <begin position="136"/>
        <end position="166"/>
    </location>
</feature>
<feature type="compositionally biased region" description="Basic and acidic residues" evidence="1">
    <location>
        <begin position="15"/>
        <end position="32"/>
    </location>
</feature>
<feature type="compositionally biased region" description="Low complexity" evidence="1">
    <location>
        <begin position="431"/>
        <end position="446"/>
    </location>
</feature>
<proteinExistence type="predicted"/>
<comment type="caution">
    <text evidence="2">The sequence shown here is derived from an EMBL/GenBank/DDBJ whole genome shotgun (WGS) entry which is preliminary data.</text>
</comment>
<evidence type="ECO:0000256" key="1">
    <source>
        <dbReference type="SAM" id="MobiDB-lite"/>
    </source>
</evidence>
<feature type="compositionally biased region" description="Low complexity" evidence="1">
    <location>
        <begin position="142"/>
        <end position="162"/>
    </location>
</feature>
<sequence length="500" mass="53421">MAAKRVVGGRRRREQRSEQGEGEGEGKGKGEGEGECECEGSSWGSRVRAKARWRSLRRRGRYGAGGAGGAGPTRREKGQDGRLCFGWWSVGGERSGSLVRILGMAWVGGRRAARRPSASEVRMSAKCKCKWSRVDKGQGHYQSSSRPQQSVSSTTPTPRPTTGRAALGIRSARCRTAPEASLSSGVKDEVFCTGWASATGYAGTTTATTATTTVAPGASSQAKSSVVKCGQAWSSQVRQAQAGRVEPSDGLSEPATYQSGTEPTAARLSPNAHTRWSTACQNPEPHPVATAHTRWLTLPTHAGSPCPHTLAHPAHTRWPMARHVSSSQACASQRDHSGFHLDSNAGFVSSRESQKSTNARHASPSRPSHHQARSHHEARSQTRRHPRPSSPSSPQPNTTPSSTIKPIKPAAKHDAPIKPAPTKPIKPIKPIKPTSSPQPNTTPSSTIKPIKPAAKHDAPIKPAPTKPIKPIKPAPTKPAPKHGSFLHQACSHHQAHAHWR</sequence>
<dbReference type="AlphaFoldDB" id="A0A9P6KXE6"/>
<organism evidence="2 3">
    <name type="scientific">Paraphaeosphaeria minitans</name>
    <dbReference type="NCBI Taxonomy" id="565426"/>
    <lineage>
        <taxon>Eukaryota</taxon>
        <taxon>Fungi</taxon>
        <taxon>Dikarya</taxon>
        <taxon>Ascomycota</taxon>
        <taxon>Pezizomycotina</taxon>
        <taxon>Dothideomycetes</taxon>
        <taxon>Pleosporomycetidae</taxon>
        <taxon>Pleosporales</taxon>
        <taxon>Massarineae</taxon>
        <taxon>Didymosphaeriaceae</taxon>
        <taxon>Paraphaeosphaeria</taxon>
    </lineage>
</organism>
<reference evidence="2" key="1">
    <citation type="journal article" date="2020" name="Mol. Plant Microbe Interact.">
        <title>Genome Sequence of the Biocontrol Agent Coniothyrium minitans strain Conio (IMI 134523).</title>
        <authorList>
            <person name="Patel D."/>
            <person name="Shittu T.A."/>
            <person name="Baroncelli R."/>
            <person name="Muthumeenakshi S."/>
            <person name="Osborne T.H."/>
            <person name="Janganan T.K."/>
            <person name="Sreenivasaprasad S."/>
        </authorList>
    </citation>
    <scope>NUCLEOTIDE SEQUENCE</scope>
    <source>
        <strain evidence="2">Conio</strain>
    </source>
</reference>
<name>A0A9P6KXE6_9PLEO</name>
<feature type="compositionally biased region" description="Polar residues" evidence="1">
    <location>
        <begin position="346"/>
        <end position="360"/>
    </location>
</feature>
<dbReference type="EMBL" id="WJXW01000001">
    <property type="protein sequence ID" value="KAF9741909.1"/>
    <property type="molecule type" value="Genomic_DNA"/>
</dbReference>
<evidence type="ECO:0000313" key="3">
    <source>
        <dbReference type="Proteomes" id="UP000756921"/>
    </source>
</evidence>
<feature type="compositionally biased region" description="Pro residues" evidence="1">
    <location>
        <begin position="461"/>
        <end position="478"/>
    </location>
</feature>
<feature type="region of interest" description="Disordered" evidence="1">
    <location>
        <begin position="327"/>
        <end position="500"/>
    </location>
</feature>
<accession>A0A9P6KXE6</accession>
<gene>
    <name evidence="2" type="ORF">PMIN01_01448</name>
</gene>
<keyword evidence="3" id="KW-1185">Reference proteome</keyword>
<evidence type="ECO:0000313" key="2">
    <source>
        <dbReference type="EMBL" id="KAF9741909.1"/>
    </source>
</evidence>
<protein>
    <submittedName>
        <fullName evidence="2">Uncharacterized protein</fullName>
    </submittedName>
</protein>
<dbReference type="Proteomes" id="UP000756921">
    <property type="component" value="Unassembled WGS sequence"/>
</dbReference>